<gene>
    <name evidence="2" type="ORF">CLUMA_CG020778</name>
</gene>
<dbReference type="AlphaFoldDB" id="A0A1J1J600"/>
<dbReference type="Proteomes" id="UP000183832">
    <property type="component" value="Unassembled WGS sequence"/>
</dbReference>
<feature type="signal peptide" evidence="1">
    <location>
        <begin position="1"/>
        <end position="19"/>
    </location>
</feature>
<protein>
    <submittedName>
        <fullName evidence="2">CLUMA_CG020778, isoform A</fullName>
    </submittedName>
</protein>
<proteinExistence type="predicted"/>
<organism evidence="2 3">
    <name type="scientific">Clunio marinus</name>
    <dbReference type="NCBI Taxonomy" id="568069"/>
    <lineage>
        <taxon>Eukaryota</taxon>
        <taxon>Metazoa</taxon>
        <taxon>Ecdysozoa</taxon>
        <taxon>Arthropoda</taxon>
        <taxon>Hexapoda</taxon>
        <taxon>Insecta</taxon>
        <taxon>Pterygota</taxon>
        <taxon>Neoptera</taxon>
        <taxon>Endopterygota</taxon>
        <taxon>Diptera</taxon>
        <taxon>Nematocera</taxon>
        <taxon>Chironomoidea</taxon>
        <taxon>Chironomidae</taxon>
        <taxon>Clunio</taxon>
    </lineage>
</organism>
<sequence>MKLLLLFLLSFCFLKVNLAANILCLFSKPAHSHQLVYRSITEKLLEAVHKITLMTTHPSESEKRHVNLTLIDVYVMCQSESEIKRITYCLNDYDMNSKLDNYCDVPERHNCSACKAIGFL</sequence>
<evidence type="ECO:0000313" key="2">
    <source>
        <dbReference type="EMBL" id="CRL07824.1"/>
    </source>
</evidence>
<dbReference type="EMBL" id="CVRI01000073">
    <property type="protein sequence ID" value="CRL07824.1"/>
    <property type="molecule type" value="Genomic_DNA"/>
</dbReference>
<evidence type="ECO:0000256" key="1">
    <source>
        <dbReference type="SAM" id="SignalP"/>
    </source>
</evidence>
<keyword evidence="3" id="KW-1185">Reference proteome</keyword>
<feature type="chain" id="PRO_5013153692" evidence="1">
    <location>
        <begin position="20"/>
        <end position="120"/>
    </location>
</feature>
<reference evidence="2 3" key="1">
    <citation type="submission" date="2015-04" db="EMBL/GenBank/DDBJ databases">
        <authorList>
            <person name="Syromyatnikov M.Y."/>
            <person name="Popov V.N."/>
        </authorList>
    </citation>
    <scope>NUCLEOTIDE SEQUENCE [LARGE SCALE GENOMIC DNA]</scope>
</reference>
<evidence type="ECO:0000313" key="3">
    <source>
        <dbReference type="Proteomes" id="UP000183832"/>
    </source>
</evidence>
<accession>A0A1J1J600</accession>
<keyword evidence="1" id="KW-0732">Signal</keyword>
<name>A0A1J1J600_9DIPT</name>